<keyword evidence="3" id="KW-0863">Zinc-finger</keyword>
<evidence type="ECO:0000256" key="5">
    <source>
        <dbReference type="ARBA" id="ARBA00023186"/>
    </source>
</evidence>
<evidence type="ECO:0000256" key="2">
    <source>
        <dbReference type="ARBA" id="ARBA00022737"/>
    </source>
</evidence>
<dbReference type="InterPro" id="IPR002939">
    <property type="entry name" value="DnaJ_C"/>
</dbReference>
<accession>A0A4Y3HY97</accession>
<dbReference type="PROSITE" id="PS00636">
    <property type="entry name" value="DNAJ_1"/>
    <property type="match status" value="1"/>
</dbReference>
<dbReference type="PANTHER" id="PTHR43096:SF52">
    <property type="entry name" value="DNAJ HOMOLOG 1, MITOCHONDRIAL-RELATED"/>
    <property type="match status" value="1"/>
</dbReference>
<dbReference type="SUPFAM" id="SSF46565">
    <property type="entry name" value="Chaperone J-domain"/>
    <property type="match status" value="1"/>
</dbReference>
<protein>
    <submittedName>
        <fullName evidence="7">Molecular chaperone DnaJ</fullName>
    </submittedName>
</protein>
<evidence type="ECO:0000256" key="4">
    <source>
        <dbReference type="ARBA" id="ARBA00022833"/>
    </source>
</evidence>
<keyword evidence="1" id="KW-0479">Metal-binding</keyword>
<dbReference type="CDD" id="cd06257">
    <property type="entry name" value="DnaJ"/>
    <property type="match status" value="1"/>
</dbReference>
<dbReference type="GO" id="GO:0005737">
    <property type="term" value="C:cytoplasm"/>
    <property type="evidence" value="ECO:0007669"/>
    <property type="project" value="TreeGrafter"/>
</dbReference>
<organism evidence="7 8">
    <name type="scientific">Vibrio inusitatus NBRC 102082</name>
    <dbReference type="NCBI Taxonomy" id="1219070"/>
    <lineage>
        <taxon>Bacteria</taxon>
        <taxon>Pseudomonadati</taxon>
        <taxon>Pseudomonadota</taxon>
        <taxon>Gammaproteobacteria</taxon>
        <taxon>Vibrionales</taxon>
        <taxon>Vibrionaceae</taxon>
        <taxon>Vibrio</taxon>
    </lineage>
</organism>
<dbReference type="PANTHER" id="PTHR43096">
    <property type="entry name" value="DNAJ HOMOLOG 1, MITOCHONDRIAL-RELATED"/>
    <property type="match status" value="1"/>
</dbReference>
<dbReference type="InterPro" id="IPR036869">
    <property type="entry name" value="J_dom_sf"/>
</dbReference>
<keyword evidence="4" id="KW-0862">Zinc</keyword>
<dbReference type="OrthoDB" id="9779889at2"/>
<dbReference type="CDD" id="cd10747">
    <property type="entry name" value="DnaJ_C"/>
    <property type="match status" value="1"/>
</dbReference>
<dbReference type="GO" id="GO:0051082">
    <property type="term" value="F:unfolded protein binding"/>
    <property type="evidence" value="ECO:0007669"/>
    <property type="project" value="InterPro"/>
</dbReference>
<dbReference type="Pfam" id="PF01556">
    <property type="entry name" value="DnaJ_C"/>
    <property type="match status" value="1"/>
</dbReference>
<sequence>MSKPDYYNVLGVSKVASEKEIKKAYKRLAMKYHPDKNSSDEAEDKFKQIKEAYEVLTDKEKRQQYDQFGHAAFESGGFQGNHAGGAGFEDIFGGAFRRGGQSFHGGGFGGFEDMFGQTQGGRRGPVPRKGQDHEFKLSVDFIDAIQGTEIPVELPVNGEQKKINVKIPAGIKEGEKIRFSGKGGLGLNGGPAGDLLLSISIREHAFLHRDGNDLIYKADVDMTTAALGGEVEVSVLDSRFKLKIPAGTQTGRKFKVTGKGATDRKGNTGNLLVNINVKTPTNLSDQQKELLEQFKATL</sequence>
<dbReference type="InterPro" id="IPR018253">
    <property type="entry name" value="DnaJ_domain_CS"/>
</dbReference>
<dbReference type="PRINTS" id="PR00625">
    <property type="entry name" value="JDOMAIN"/>
</dbReference>
<evidence type="ECO:0000313" key="7">
    <source>
        <dbReference type="EMBL" id="GEA52153.1"/>
    </source>
</evidence>
<dbReference type="InterPro" id="IPR008971">
    <property type="entry name" value="HSP40/DnaJ_pept-bd"/>
</dbReference>
<keyword evidence="2" id="KW-0677">Repeat</keyword>
<dbReference type="GO" id="GO:0008270">
    <property type="term" value="F:zinc ion binding"/>
    <property type="evidence" value="ECO:0007669"/>
    <property type="project" value="UniProtKB-KW"/>
</dbReference>
<comment type="caution">
    <text evidence="7">The sequence shown here is derived from an EMBL/GenBank/DDBJ whole genome shotgun (WGS) entry which is preliminary data.</text>
</comment>
<evidence type="ECO:0000259" key="6">
    <source>
        <dbReference type="PROSITE" id="PS50076"/>
    </source>
</evidence>
<name>A0A4Y3HY97_9VIBR</name>
<dbReference type="EMBL" id="BJLF01000016">
    <property type="protein sequence ID" value="GEA52153.1"/>
    <property type="molecule type" value="Genomic_DNA"/>
</dbReference>
<evidence type="ECO:0000256" key="1">
    <source>
        <dbReference type="ARBA" id="ARBA00022723"/>
    </source>
</evidence>
<evidence type="ECO:0000256" key="3">
    <source>
        <dbReference type="ARBA" id="ARBA00022771"/>
    </source>
</evidence>
<dbReference type="Gene3D" id="2.60.260.20">
    <property type="entry name" value="Urease metallochaperone UreE, N-terminal domain"/>
    <property type="match status" value="2"/>
</dbReference>
<reference evidence="7 8" key="1">
    <citation type="submission" date="2019-06" db="EMBL/GenBank/DDBJ databases">
        <title>Whole genome shotgun sequence of Vibrio inusitatus NBRC 102082.</title>
        <authorList>
            <person name="Hosoyama A."/>
            <person name="Uohara A."/>
            <person name="Ohji S."/>
            <person name="Ichikawa N."/>
        </authorList>
    </citation>
    <scope>NUCLEOTIDE SEQUENCE [LARGE SCALE GENOMIC DNA]</scope>
    <source>
        <strain evidence="7 8">NBRC 102082</strain>
    </source>
</reference>
<dbReference type="RefSeq" id="WP_141346605.1">
    <property type="nucleotide sequence ID" value="NZ_BJLF01000016.1"/>
</dbReference>
<dbReference type="SUPFAM" id="SSF49493">
    <property type="entry name" value="HSP40/DnaJ peptide-binding domain"/>
    <property type="match status" value="2"/>
</dbReference>
<dbReference type="AlphaFoldDB" id="A0A4Y3HY97"/>
<dbReference type="GO" id="GO:0042026">
    <property type="term" value="P:protein refolding"/>
    <property type="evidence" value="ECO:0007669"/>
    <property type="project" value="TreeGrafter"/>
</dbReference>
<dbReference type="Pfam" id="PF00226">
    <property type="entry name" value="DnaJ"/>
    <property type="match status" value="1"/>
</dbReference>
<keyword evidence="5" id="KW-0143">Chaperone</keyword>
<dbReference type="InterPro" id="IPR001623">
    <property type="entry name" value="DnaJ_domain"/>
</dbReference>
<dbReference type="PROSITE" id="PS50076">
    <property type="entry name" value="DNAJ_2"/>
    <property type="match status" value="1"/>
</dbReference>
<evidence type="ECO:0000313" key="8">
    <source>
        <dbReference type="Proteomes" id="UP000318717"/>
    </source>
</evidence>
<dbReference type="SMART" id="SM00271">
    <property type="entry name" value="DnaJ"/>
    <property type="match status" value="1"/>
</dbReference>
<dbReference type="FunFam" id="2.60.260.20:FF:000005">
    <property type="entry name" value="Chaperone protein dnaJ 1, mitochondrial"/>
    <property type="match status" value="1"/>
</dbReference>
<keyword evidence="8" id="KW-1185">Reference proteome</keyword>
<dbReference type="Gene3D" id="1.10.287.110">
    <property type="entry name" value="DnaJ domain"/>
    <property type="match status" value="1"/>
</dbReference>
<feature type="domain" description="J" evidence="6">
    <location>
        <begin position="5"/>
        <end position="69"/>
    </location>
</feature>
<proteinExistence type="predicted"/>
<dbReference type="Proteomes" id="UP000318717">
    <property type="component" value="Unassembled WGS sequence"/>
</dbReference>
<gene>
    <name evidence="7" type="ORF">VIN01S_29570</name>
</gene>